<name>A0AAD3CTZ6_9STRA</name>
<dbReference type="Gene3D" id="1.25.40.20">
    <property type="entry name" value="Ankyrin repeat-containing domain"/>
    <property type="match status" value="1"/>
</dbReference>
<dbReference type="PANTHER" id="PTHR24153">
    <property type="entry name" value="ESPIN"/>
    <property type="match status" value="1"/>
</dbReference>
<dbReference type="InterPro" id="IPR002110">
    <property type="entry name" value="Ankyrin_rpt"/>
</dbReference>
<keyword evidence="4" id="KW-1185">Reference proteome</keyword>
<dbReference type="PANTHER" id="PTHR24153:SF8">
    <property type="entry name" value="FORKED, ISOFORM F"/>
    <property type="match status" value="1"/>
</dbReference>
<dbReference type="InterPro" id="IPR052420">
    <property type="entry name" value="Espin/Espin-like"/>
</dbReference>
<dbReference type="InterPro" id="IPR036770">
    <property type="entry name" value="Ankyrin_rpt-contain_sf"/>
</dbReference>
<reference evidence="3 4" key="1">
    <citation type="journal article" date="2021" name="Sci. Rep.">
        <title>The genome of the diatom Chaetoceros tenuissimus carries an ancient integrated fragment of an extant virus.</title>
        <authorList>
            <person name="Hongo Y."/>
            <person name="Kimura K."/>
            <person name="Takaki Y."/>
            <person name="Yoshida Y."/>
            <person name="Baba S."/>
            <person name="Kobayashi G."/>
            <person name="Nagasaki K."/>
            <person name="Hano T."/>
            <person name="Tomaru Y."/>
        </authorList>
    </citation>
    <scope>NUCLEOTIDE SEQUENCE [LARGE SCALE GENOMIC DNA]</scope>
    <source>
        <strain evidence="3 4">NIES-3715</strain>
    </source>
</reference>
<dbReference type="Pfam" id="PF12796">
    <property type="entry name" value="Ank_2"/>
    <property type="match status" value="1"/>
</dbReference>
<keyword evidence="2" id="KW-0040">ANK repeat</keyword>
<organism evidence="3 4">
    <name type="scientific">Chaetoceros tenuissimus</name>
    <dbReference type="NCBI Taxonomy" id="426638"/>
    <lineage>
        <taxon>Eukaryota</taxon>
        <taxon>Sar</taxon>
        <taxon>Stramenopiles</taxon>
        <taxon>Ochrophyta</taxon>
        <taxon>Bacillariophyta</taxon>
        <taxon>Coscinodiscophyceae</taxon>
        <taxon>Chaetocerotophycidae</taxon>
        <taxon>Chaetocerotales</taxon>
        <taxon>Chaetocerotaceae</taxon>
        <taxon>Chaetoceros</taxon>
    </lineage>
</organism>
<evidence type="ECO:0000256" key="2">
    <source>
        <dbReference type="ARBA" id="ARBA00023043"/>
    </source>
</evidence>
<dbReference type="AlphaFoldDB" id="A0AAD3CTZ6"/>
<evidence type="ECO:0000313" key="3">
    <source>
        <dbReference type="EMBL" id="GFH51126.1"/>
    </source>
</evidence>
<protein>
    <submittedName>
        <fullName evidence="3">Uncharacterized protein</fullName>
    </submittedName>
</protein>
<evidence type="ECO:0000256" key="1">
    <source>
        <dbReference type="ARBA" id="ARBA00022737"/>
    </source>
</evidence>
<dbReference type="GO" id="GO:0051017">
    <property type="term" value="P:actin filament bundle assembly"/>
    <property type="evidence" value="ECO:0007669"/>
    <property type="project" value="TreeGrafter"/>
</dbReference>
<keyword evidence="1" id="KW-0677">Repeat</keyword>
<accession>A0AAD3CTZ6</accession>
<gene>
    <name evidence="3" type="ORF">CTEN210_07602</name>
</gene>
<dbReference type="GO" id="GO:0005737">
    <property type="term" value="C:cytoplasm"/>
    <property type="evidence" value="ECO:0007669"/>
    <property type="project" value="TreeGrafter"/>
</dbReference>
<sequence>MVNIFPSRKKLHSMLMKQQWEKALKLLKTKVGRQQVSQLDDTGLSPLTIAVMNKPPIEVVQLLLSICPSASRKLDCHQLTPLHVACRCGADAQVVRVLLQHDHGVTASFIDAQNKTPLHYCVEYICNPLEDVVVNMDTAQPAAVSFSGSKRKGVKVTMRTKTATWDRSSPTEVNNNAVQAKELTMSMGQDELQDQTDIIHMLLSASPNTLWIPDVNSNIPIDHLHNCKADLVARSPKWERADIVSSILREFAVTLYRREKQMCERYSKAKADPLRILVRRKQHKPVPGDMCLDDNDMEIDNDFEGDDITETPRESIQLDDYGDVSMCSMT</sequence>
<dbReference type="EMBL" id="BLLK01000045">
    <property type="protein sequence ID" value="GFH51126.1"/>
    <property type="molecule type" value="Genomic_DNA"/>
</dbReference>
<dbReference type="SUPFAM" id="SSF48403">
    <property type="entry name" value="Ankyrin repeat"/>
    <property type="match status" value="1"/>
</dbReference>
<dbReference type="Proteomes" id="UP001054902">
    <property type="component" value="Unassembled WGS sequence"/>
</dbReference>
<evidence type="ECO:0000313" key="4">
    <source>
        <dbReference type="Proteomes" id="UP001054902"/>
    </source>
</evidence>
<dbReference type="GO" id="GO:0051015">
    <property type="term" value="F:actin filament binding"/>
    <property type="evidence" value="ECO:0007669"/>
    <property type="project" value="TreeGrafter"/>
</dbReference>
<dbReference type="SMART" id="SM00248">
    <property type="entry name" value="ANK"/>
    <property type="match status" value="3"/>
</dbReference>
<proteinExistence type="predicted"/>
<comment type="caution">
    <text evidence="3">The sequence shown here is derived from an EMBL/GenBank/DDBJ whole genome shotgun (WGS) entry which is preliminary data.</text>
</comment>